<protein>
    <recommendedName>
        <fullName evidence="14">E3 ubiquitin protein ligase</fullName>
        <ecNumber evidence="14">2.3.2.27</ecNumber>
    </recommendedName>
</protein>
<proteinExistence type="inferred from homology"/>
<dbReference type="Pfam" id="PF00097">
    <property type="entry name" value="zf-C3HC4"/>
    <property type="match status" value="1"/>
</dbReference>
<evidence type="ECO:0000256" key="8">
    <source>
        <dbReference type="ARBA" id="ARBA00022786"/>
    </source>
</evidence>
<feature type="coiled-coil region" evidence="15">
    <location>
        <begin position="16"/>
        <end position="128"/>
    </location>
</feature>
<dbReference type="Gene3D" id="1.20.5.340">
    <property type="match status" value="1"/>
</dbReference>
<evidence type="ECO:0000256" key="11">
    <source>
        <dbReference type="ARBA" id="ARBA00023054"/>
    </source>
</evidence>
<evidence type="ECO:0000256" key="12">
    <source>
        <dbReference type="ARBA" id="ARBA00023242"/>
    </source>
</evidence>
<evidence type="ECO:0000256" key="1">
    <source>
        <dbReference type="ARBA" id="ARBA00000900"/>
    </source>
</evidence>
<comment type="catalytic activity">
    <reaction evidence="1 14">
        <text>S-ubiquitinyl-[E2 ubiquitin-conjugating enzyme]-L-cysteine + [acceptor protein]-L-lysine = [E2 ubiquitin-conjugating enzyme]-L-cysteine + N(6)-ubiquitinyl-[acceptor protein]-L-lysine.</text>
        <dbReference type="EC" id="2.3.2.27"/>
    </reaction>
</comment>
<dbReference type="InterPro" id="IPR013083">
    <property type="entry name" value="Znf_RING/FYVE/PHD"/>
</dbReference>
<sequence length="539" mass="63188">PLLRAQRTLAIQWREIEDIKDDRINLKQQLVQLELDLIQIPEAILYKSSVCHRSFPLREFQMDRAQHLGNQVDKLQQEMEDMVRNRRRDIMEMEHEQDRMTSTLRAELSDLEKDLTSIRGQRDDLQCKIELIKATTQDNRCSSREWQHLTETRSQCTAHLETQVLRSLQKAAACTGSSDFYQFVMSLTKPDLILDDLRKENLSLEEQMRECRQNVQSTHSLTPDQVAFLQEEAALHSTLAQLNTRHAQFIDLYGFDPINDVPELTALQSRLTKEQQDMQAARQRIESLEKTEVQLLNEIDNVAKAYGDYEEQNMALINTLAQKEDDLIQLQHDAIKFSHTFTALNKSKDAYAMVANALTKQIERQMAYIKELNEKEKSENHQAGLYERQIASAQTACKTYQQKIAELKELLDQHKDKTRLAKERVGDLEKSLLEMVRVLEQESLARLQQEEEMMCLRHKIERDTKVDTPTEIRLRKEKEEYRSLLNCSSCGTRLKSHVLMRCMHTFCKDCLDIRIETRQRRCPTCNENFGMSDMRQFYL</sequence>
<keyword evidence="12 14" id="KW-0539">Nucleus</keyword>
<evidence type="ECO:0000256" key="4">
    <source>
        <dbReference type="ARBA" id="ARBA00005555"/>
    </source>
</evidence>
<evidence type="ECO:0000256" key="3">
    <source>
        <dbReference type="ARBA" id="ARBA00004906"/>
    </source>
</evidence>
<dbReference type="OrthoDB" id="10266039at2759"/>
<dbReference type="Pfam" id="PF08647">
    <property type="entry name" value="BRE1"/>
    <property type="match status" value="1"/>
</dbReference>
<dbReference type="PROSITE" id="PS00518">
    <property type="entry name" value="ZF_RING_1"/>
    <property type="match status" value="1"/>
</dbReference>
<keyword evidence="6 14" id="KW-0479">Metal-binding</keyword>
<name>A0A1X2GSB5_9FUNG</name>
<reference evidence="17 18" key="1">
    <citation type="submission" date="2016-07" db="EMBL/GenBank/DDBJ databases">
        <title>Pervasive Adenine N6-methylation of Active Genes in Fungi.</title>
        <authorList>
            <consortium name="DOE Joint Genome Institute"/>
            <person name="Mondo S.J."/>
            <person name="Dannebaum R.O."/>
            <person name="Kuo R.C."/>
            <person name="Labutti K."/>
            <person name="Haridas S."/>
            <person name="Kuo A."/>
            <person name="Salamov A."/>
            <person name="Ahrendt S.R."/>
            <person name="Lipzen A."/>
            <person name="Sullivan W."/>
            <person name="Andreopoulos W.B."/>
            <person name="Clum A."/>
            <person name="Lindquist E."/>
            <person name="Daum C."/>
            <person name="Ramamoorthy G.K."/>
            <person name="Gryganskyi A."/>
            <person name="Culley D."/>
            <person name="Magnuson J.K."/>
            <person name="James T.Y."/>
            <person name="O'Malley M.A."/>
            <person name="Stajich J.E."/>
            <person name="Spatafora J.W."/>
            <person name="Visel A."/>
            <person name="Grigoriev I.V."/>
        </authorList>
    </citation>
    <scope>NUCLEOTIDE SEQUENCE [LARGE SCALE GENOMIC DNA]</scope>
    <source>
        <strain evidence="17 18">NRRL 3301</strain>
    </source>
</reference>
<dbReference type="PROSITE" id="PS50089">
    <property type="entry name" value="ZF_RING_2"/>
    <property type="match status" value="1"/>
</dbReference>
<organism evidence="17 18">
    <name type="scientific">Hesseltinella vesiculosa</name>
    <dbReference type="NCBI Taxonomy" id="101127"/>
    <lineage>
        <taxon>Eukaryota</taxon>
        <taxon>Fungi</taxon>
        <taxon>Fungi incertae sedis</taxon>
        <taxon>Mucoromycota</taxon>
        <taxon>Mucoromycotina</taxon>
        <taxon>Mucoromycetes</taxon>
        <taxon>Mucorales</taxon>
        <taxon>Cunninghamellaceae</taxon>
        <taxon>Hesseltinella</taxon>
    </lineage>
</organism>
<dbReference type="InterPro" id="IPR001841">
    <property type="entry name" value="Znf_RING"/>
</dbReference>
<evidence type="ECO:0000256" key="13">
    <source>
        <dbReference type="PROSITE-ProRule" id="PRU00175"/>
    </source>
</evidence>
<evidence type="ECO:0000256" key="2">
    <source>
        <dbReference type="ARBA" id="ARBA00004123"/>
    </source>
</evidence>
<dbReference type="InterPro" id="IPR018957">
    <property type="entry name" value="Znf_C3HC4_RING-type"/>
</dbReference>
<dbReference type="EC" id="2.3.2.27" evidence="14"/>
<dbReference type="InterPro" id="IPR013956">
    <property type="entry name" value="E3_ubiquit_lig_Bre1"/>
</dbReference>
<evidence type="ECO:0000256" key="15">
    <source>
        <dbReference type="SAM" id="Coils"/>
    </source>
</evidence>
<keyword evidence="8 14" id="KW-0833">Ubl conjugation pathway</keyword>
<dbReference type="STRING" id="101127.A0A1X2GSB5"/>
<dbReference type="PANTHER" id="PTHR23163">
    <property type="entry name" value="RING FINGER PROTEIN-RELATED"/>
    <property type="match status" value="1"/>
</dbReference>
<dbReference type="InterPro" id="IPR017907">
    <property type="entry name" value="Znf_RING_CS"/>
</dbReference>
<dbReference type="UniPathway" id="UPA00143"/>
<feature type="coiled-coil region" evidence="15">
    <location>
        <begin position="264"/>
        <end position="326"/>
    </location>
</feature>
<keyword evidence="11 14" id="KW-0175">Coiled coil</keyword>
<keyword evidence="9 14" id="KW-0862">Zinc</keyword>
<gene>
    <name evidence="17" type="ORF">DM01DRAFT_1282372</name>
</gene>
<comment type="pathway">
    <text evidence="3 14">Protein modification; protein ubiquitination.</text>
</comment>
<keyword evidence="7 13" id="KW-0863">Zinc-finger</keyword>
<dbReference type="EMBL" id="MCGT01000005">
    <property type="protein sequence ID" value="ORX59481.1"/>
    <property type="molecule type" value="Genomic_DNA"/>
</dbReference>
<accession>A0A1X2GSB5</accession>
<keyword evidence="10 14" id="KW-0156">Chromatin regulator</keyword>
<keyword evidence="18" id="KW-1185">Reference proteome</keyword>
<evidence type="ECO:0000256" key="14">
    <source>
        <dbReference type="RuleBase" id="RU365038"/>
    </source>
</evidence>
<feature type="domain" description="RING-type" evidence="16">
    <location>
        <begin position="487"/>
        <end position="526"/>
    </location>
</feature>
<evidence type="ECO:0000256" key="9">
    <source>
        <dbReference type="ARBA" id="ARBA00022833"/>
    </source>
</evidence>
<dbReference type="SUPFAM" id="SSF57850">
    <property type="entry name" value="RING/U-box"/>
    <property type="match status" value="1"/>
</dbReference>
<dbReference type="Gene3D" id="3.30.40.10">
    <property type="entry name" value="Zinc/RING finger domain, C3HC4 (zinc finger)"/>
    <property type="match status" value="1"/>
</dbReference>
<dbReference type="PANTHER" id="PTHR23163:SF0">
    <property type="entry name" value="E3 UBIQUITIN-PROTEIN LIGASE BRE1"/>
    <property type="match status" value="1"/>
</dbReference>
<evidence type="ECO:0000256" key="6">
    <source>
        <dbReference type="ARBA" id="ARBA00022723"/>
    </source>
</evidence>
<comment type="similarity">
    <text evidence="4 14">Belongs to the BRE1 family.</text>
</comment>
<dbReference type="GO" id="GO:0033503">
    <property type="term" value="C:HULC complex"/>
    <property type="evidence" value="ECO:0007669"/>
    <property type="project" value="TreeGrafter"/>
</dbReference>
<dbReference type="GO" id="GO:0061630">
    <property type="term" value="F:ubiquitin protein ligase activity"/>
    <property type="evidence" value="ECO:0007669"/>
    <property type="project" value="UniProtKB-EC"/>
</dbReference>
<comment type="subcellular location">
    <subcellularLocation>
        <location evidence="2 14">Nucleus</location>
    </subcellularLocation>
</comment>
<evidence type="ECO:0000256" key="5">
    <source>
        <dbReference type="ARBA" id="ARBA00022679"/>
    </source>
</evidence>
<evidence type="ECO:0000256" key="10">
    <source>
        <dbReference type="ARBA" id="ARBA00022853"/>
    </source>
</evidence>
<evidence type="ECO:0000259" key="16">
    <source>
        <dbReference type="PROSITE" id="PS50089"/>
    </source>
</evidence>
<keyword evidence="5 14" id="KW-0808">Transferase</keyword>
<dbReference type="GO" id="GO:0008270">
    <property type="term" value="F:zinc ion binding"/>
    <property type="evidence" value="ECO:0007669"/>
    <property type="project" value="UniProtKB-KW"/>
</dbReference>
<dbReference type="CDD" id="cd16499">
    <property type="entry name" value="RING-HC_Bre1-like"/>
    <property type="match status" value="1"/>
</dbReference>
<dbReference type="Proteomes" id="UP000242146">
    <property type="component" value="Unassembled WGS sequence"/>
</dbReference>
<dbReference type="AlphaFoldDB" id="A0A1X2GSB5"/>
<comment type="caution">
    <text evidence="17">The sequence shown here is derived from an EMBL/GenBank/DDBJ whole genome shotgun (WGS) entry which is preliminary data.</text>
</comment>
<feature type="non-terminal residue" evidence="17">
    <location>
        <position position="1"/>
    </location>
</feature>
<dbReference type="GO" id="GO:0005634">
    <property type="term" value="C:nucleus"/>
    <property type="evidence" value="ECO:0007669"/>
    <property type="project" value="UniProtKB-SubCell"/>
</dbReference>
<evidence type="ECO:0000256" key="7">
    <source>
        <dbReference type="ARBA" id="ARBA00022771"/>
    </source>
</evidence>
<dbReference type="GO" id="GO:0016567">
    <property type="term" value="P:protein ubiquitination"/>
    <property type="evidence" value="ECO:0007669"/>
    <property type="project" value="UniProtKB-UniRule"/>
</dbReference>
<dbReference type="GO" id="GO:0006325">
    <property type="term" value="P:chromatin organization"/>
    <property type="evidence" value="ECO:0007669"/>
    <property type="project" value="UniProtKB-KW"/>
</dbReference>
<feature type="coiled-coil region" evidence="15">
    <location>
        <begin position="355"/>
        <end position="424"/>
    </location>
</feature>
<evidence type="ECO:0000313" key="18">
    <source>
        <dbReference type="Proteomes" id="UP000242146"/>
    </source>
</evidence>
<evidence type="ECO:0000313" key="17">
    <source>
        <dbReference type="EMBL" id="ORX59481.1"/>
    </source>
</evidence>